<comment type="similarity">
    <text evidence="1">Belongs to the CsgA/CsgB family.</text>
</comment>
<protein>
    <submittedName>
        <fullName evidence="5">Secreted protein</fullName>
    </submittedName>
</protein>
<name>A0A176S868_9GAMM</name>
<dbReference type="InterPro" id="IPR009742">
    <property type="entry name" value="Curlin_rpt"/>
</dbReference>
<evidence type="ECO:0000256" key="3">
    <source>
        <dbReference type="SAM" id="MobiDB-lite"/>
    </source>
</evidence>
<keyword evidence="6" id="KW-1185">Reference proteome</keyword>
<feature type="chain" id="PRO_5008049050" evidence="4">
    <location>
        <begin position="22"/>
        <end position="92"/>
    </location>
</feature>
<evidence type="ECO:0000313" key="6">
    <source>
        <dbReference type="Proteomes" id="UP000076962"/>
    </source>
</evidence>
<evidence type="ECO:0000256" key="2">
    <source>
        <dbReference type="ARBA" id="ARBA00022729"/>
    </source>
</evidence>
<organism evidence="5 6">
    <name type="scientific">Candidatus Thiomargarita nelsonii</name>
    <dbReference type="NCBI Taxonomy" id="1003181"/>
    <lineage>
        <taxon>Bacteria</taxon>
        <taxon>Pseudomonadati</taxon>
        <taxon>Pseudomonadota</taxon>
        <taxon>Gammaproteobacteria</taxon>
        <taxon>Thiotrichales</taxon>
        <taxon>Thiotrichaceae</taxon>
        <taxon>Thiomargarita</taxon>
    </lineage>
</organism>
<feature type="signal peptide" evidence="4">
    <location>
        <begin position="1"/>
        <end position="21"/>
    </location>
</feature>
<dbReference type="AlphaFoldDB" id="A0A176S868"/>
<feature type="region of interest" description="Disordered" evidence="3">
    <location>
        <begin position="62"/>
        <end position="92"/>
    </location>
</feature>
<evidence type="ECO:0000256" key="1">
    <source>
        <dbReference type="ARBA" id="ARBA00009766"/>
    </source>
</evidence>
<comment type="caution">
    <text evidence="5">The sequence shown here is derived from an EMBL/GenBank/DDBJ whole genome shotgun (WGS) entry which is preliminary data.</text>
</comment>
<sequence>MKRFVILITVSSALIAYNVHAQQNYQLIQPGHFPTVSIEASVQTDRDNRKSVRQNSDINIFGGVQAGSDNSYDIQQRGDVNSARIGQYQRRR</sequence>
<reference evidence="5 6" key="1">
    <citation type="submission" date="2016-05" db="EMBL/GenBank/DDBJ databases">
        <title>Single-cell genome of chain-forming Candidatus Thiomargarita nelsonii and comparison to other large sulfur-oxidizing bacteria.</title>
        <authorList>
            <person name="Winkel M."/>
            <person name="Salman V."/>
            <person name="Woyke T."/>
            <person name="Schulz-Vogt H."/>
            <person name="Richter M."/>
            <person name="Flood B."/>
            <person name="Bailey J."/>
            <person name="Amann R."/>
            <person name="Mussmann M."/>
        </authorList>
    </citation>
    <scope>NUCLEOTIDE SEQUENCE [LARGE SCALE GENOMIC DNA]</scope>
    <source>
        <strain evidence="5 6">THI036</strain>
    </source>
</reference>
<proteinExistence type="inferred from homology"/>
<evidence type="ECO:0000256" key="4">
    <source>
        <dbReference type="SAM" id="SignalP"/>
    </source>
</evidence>
<evidence type="ECO:0000313" key="5">
    <source>
        <dbReference type="EMBL" id="OAD24069.1"/>
    </source>
</evidence>
<dbReference type="EMBL" id="LUTY01000024">
    <property type="protein sequence ID" value="OAD24069.1"/>
    <property type="molecule type" value="Genomic_DNA"/>
</dbReference>
<dbReference type="Pfam" id="PF07012">
    <property type="entry name" value="Curlin_rpt"/>
    <property type="match status" value="1"/>
</dbReference>
<dbReference type="GO" id="GO:0009289">
    <property type="term" value="C:pilus"/>
    <property type="evidence" value="ECO:0007669"/>
    <property type="project" value="InterPro"/>
</dbReference>
<keyword evidence="2 4" id="KW-0732">Signal</keyword>
<accession>A0A176S868</accession>
<dbReference type="GO" id="GO:0007155">
    <property type="term" value="P:cell adhesion"/>
    <property type="evidence" value="ECO:0007669"/>
    <property type="project" value="InterPro"/>
</dbReference>
<gene>
    <name evidence="5" type="ORF">THIOM_000084</name>
</gene>
<dbReference type="Proteomes" id="UP000076962">
    <property type="component" value="Unassembled WGS sequence"/>
</dbReference>